<sequence>MRVTGDGRVYRALGLGPVGVRPGFQGGGVGRRLIEGALAIARATGEELVFVLGEPDYYGRFGFAPATAAPFASPYAGPYFMAIALKQDLAPPESGDAAYAPAFAALE</sequence>
<dbReference type="Gene3D" id="3.40.630.30">
    <property type="match status" value="1"/>
</dbReference>
<evidence type="ECO:0000259" key="1">
    <source>
        <dbReference type="PROSITE" id="PS51186"/>
    </source>
</evidence>
<name>A0A3L8D467_OOCBI</name>
<dbReference type="GO" id="GO:0016747">
    <property type="term" value="F:acyltransferase activity, transferring groups other than amino-acyl groups"/>
    <property type="evidence" value="ECO:0007669"/>
    <property type="project" value="InterPro"/>
</dbReference>
<dbReference type="PROSITE" id="PS51186">
    <property type="entry name" value="GNAT"/>
    <property type="match status" value="1"/>
</dbReference>
<dbReference type="AlphaFoldDB" id="A0A3L8D467"/>
<organism evidence="2 3">
    <name type="scientific">Ooceraea biroi</name>
    <name type="common">Clonal raider ant</name>
    <name type="synonym">Cerapachys biroi</name>
    <dbReference type="NCBI Taxonomy" id="2015173"/>
    <lineage>
        <taxon>Eukaryota</taxon>
        <taxon>Metazoa</taxon>
        <taxon>Ecdysozoa</taxon>
        <taxon>Arthropoda</taxon>
        <taxon>Hexapoda</taxon>
        <taxon>Insecta</taxon>
        <taxon>Pterygota</taxon>
        <taxon>Neoptera</taxon>
        <taxon>Endopterygota</taxon>
        <taxon>Hymenoptera</taxon>
        <taxon>Apocrita</taxon>
        <taxon>Aculeata</taxon>
        <taxon>Formicoidea</taxon>
        <taxon>Formicidae</taxon>
        <taxon>Dorylinae</taxon>
        <taxon>Ooceraea</taxon>
    </lineage>
</organism>
<evidence type="ECO:0000313" key="2">
    <source>
        <dbReference type="EMBL" id="RLU14803.1"/>
    </source>
</evidence>
<accession>A0A3L8D467</accession>
<comment type="caution">
    <text evidence="2">The sequence shown here is derived from an EMBL/GenBank/DDBJ whole genome shotgun (WGS) entry which is preliminary data.</text>
</comment>
<dbReference type="CDD" id="cd04301">
    <property type="entry name" value="NAT_SF"/>
    <property type="match status" value="1"/>
</dbReference>
<dbReference type="InterPro" id="IPR016181">
    <property type="entry name" value="Acyl_CoA_acyltransferase"/>
</dbReference>
<proteinExistence type="predicted"/>
<dbReference type="InterPro" id="IPR000182">
    <property type="entry name" value="GNAT_dom"/>
</dbReference>
<dbReference type="SUPFAM" id="SSF55729">
    <property type="entry name" value="Acyl-CoA N-acyltransferases (Nat)"/>
    <property type="match status" value="1"/>
</dbReference>
<protein>
    <recommendedName>
        <fullName evidence="1">N-acetyltransferase domain-containing protein</fullName>
    </recommendedName>
</protein>
<dbReference type="Proteomes" id="UP000279307">
    <property type="component" value="Chromosome 14"/>
</dbReference>
<dbReference type="EMBL" id="QOIP01000014">
    <property type="protein sequence ID" value="RLU14803.1"/>
    <property type="molecule type" value="Genomic_DNA"/>
</dbReference>
<gene>
    <name evidence="2" type="ORF">DMN91_012690</name>
</gene>
<feature type="domain" description="N-acetyltransferase" evidence="1">
    <location>
        <begin position="1"/>
        <end position="86"/>
    </location>
</feature>
<reference evidence="2 3" key="1">
    <citation type="journal article" date="2018" name="Genome Res.">
        <title>The genomic architecture and molecular evolution of ant odorant receptors.</title>
        <authorList>
            <person name="McKenzie S.K."/>
            <person name="Kronauer D.J.C."/>
        </authorList>
    </citation>
    <scope>NUCLEOTIDE SEQUENCE [LARGE SCALE GENOMIC DNA]</scope>
    <source>
        <strain evidence="2">Clonal line C1</strain>
    </source>
</reference>
<dbReference type="Pfam" id="PF13527">
    <property type="entry name" value="Acetyltransf_9"/>
    <property type="match status" value="1"/>
</dbReference>
<evidence type="ECO:0000313" key="3">
    <source>
        <dbReference type="Proteomes" id="UP000279307"/>
    </source>
</evidence>